<dbReference type="Pfam" id="PF07085">
    <property type="entry name" value="DRTGG"/>
    <property type="match status" value="1"/>
</dbReference>
<organism evidence="2 3">
    <name type="scientific">Caldanaerovirga acetigignens</name>
    <dbReference type="NCBI Taxonomy" id="447595"/>
    <lineage>
        <taxon>Bacteria</taxon>
        <taxon>Bacillati</taxon>
        <taxon>Bacillota</taxon>
        <taxon>Clostridia</taxon>
        <taxon>Thermosediminibacterales</taxon>
        <taxon>Thermosediminibacteraceae</taxon>
        <taxon>Caldanaerovirga</taxon>
    </lineage>
</organism>
<dbReference type="SUPFAM" id="SSF75138">
    <property type="entry name" value="HprK N-terminal domain-like"/>
    <property type="match status" value="1"/>
</dbReference>
<dbReference type="OrthoDB" id="9800356at2"/>
<evidence type="ECO:0000313" key="3">
    <source>
        <dbReference type="Proteomes" id="UP000184375"/>
    </source>
</evidence>
<dbReference type="Proteomes" id="UP000184375">
    <property type="component" value="Unassembled WGS sequence"/>
</dbReference>
<sequence length="116" mass="12692">MTLEELGARFSLNLVTKGTNLERKVTGAYASDLLSWVMGHAAENQIWITVQSHPNIVAVAALLGLAGIIVAEGVEVEENTVKKAEEENIPIFSTKMSIFEICGILYNVLSKDREKC</sequence>
<name>A0A1M7KDL4_9FIRM</name>
<dbReference type="InterPro" id="IPR028979">
    <property type="entry name" value="Ser_kin/Pase_Hpr-like_N_sf"/>
</dbReference>
<gene>
    <name evidence="2" type="ORF">SAMN05660826_01529</name>
</gene>
<evidence type="ECO:0000259" key="1">
    <source>
        <dbReference type="Pfam" id="PF07085"/>
    </source>
</evidence>
<dbReference type="RefSeq" id="WP_073256994.1">
    <property type="nucleotide sequence ID" value="NZ_FRCR01000008.1"/>
</dbReference>
<protein>
    <submittedName>
        <fullName evidence="2">DRTGG domain-containing protein</fullName>
    </submittedName>
</protein>
<dbReference type="InterPro" id="IPR010766">
    <property type="entry name" value="DRTGG"/>
</dbReference>
<dbReference type="EMBL" id="FRCR01000008">
    <property type="protein sequence ID" value="SHM63392.1"/>
    <property type="molecule type" value="Genomic_DNA"/>
</dbReference>
<feature type="domain" description="DRTGG" evidence="1">
    <location>
        <begin position="37"/>
        <end position="102"/>
    </location>
</feature>
<evidence type="ECO:0000313" key="2">
    <source>
        <dbReference type="EMBL" id="SHM63392.1"/>
    </source>
</evidence>
<accession>A0A1M7KDL4</accession>
<dbReference type="STRING" id="447595.SAMN05660826_01529"/>
<proteinExistence type="predicted"/>
<keyword evidence="3" id="KW-1185">Reference proteome</keyword>
<reference evidence="3" key="1">
    <citation type="submission" date="2016-11" db="EMBL/GenBank/DDBJ databases">
        <authorList>
            <person name="Varghese N."/>
            <person name="Submissions S."/>
        </authorList>
    </citation>
    <scope>NUCLEOTIDE SEQUENCE [LARGE SCALE GENOMIC DNA]</scope>
    <source>
        <strain evidence="3">DSM 18802</strain>
    </source>
</reference>
<dbReference type="Gene3D" id="3.40.1390.20">
    <property type="entry name" value="HprK N-terminal domain-like"/>
    <property type="match status" value="1"/>
</dbReference>
<dbReference type="AlphaFoldDB" id="A0A1M7KDL4"/>